<proteinExistence type="predicted"/>
<protein>
    <submittedName>
        <fullName evidence="1">Uncharacterized protein</fullName>
    </submittedName>
</protein>
<dbReference type="AlphaFoldDB" id="A0AAE1D286"/>
<sequence length="103" mass="11248">MHKFSPALRIGLLWPRVCQGGHLISHGCVKSPVNLAGDYRYCQPARPTRQHVHLATGGDSEGLLTLAHPWSQQGSPDPLWQNKLLQMDYGLSKSGAKPSLPAL</sequence>
<comment type="caution">
    <text evidence="1">The sequence shown here is derived from an EMBL/GenBank/DDBJ whole genome shotgun (WGS) entry which is preliminary data.</text>
</comment>
<evidence type="ECO:0000313" key="2">
    <source>
        <dbReference type="Proteomes" id="UP001283361"/>
    </source>
</evidence>
<evidence type="ECO:0000313" key="1">
    <source>
        <dbReference type="EMBL" id="KAK3753197.1"/>
    </source>
</evidence>
<name>A0AAE1D286_9GAST</name>
<dbReference type="Proteomes" id="UP001283361">
    <property type="component" value="Unassembled WGS sequence"/>
</dbReference>
<keyword evidence="2" id="KW-1185">Reference proteome</keyword>
<gene>
    <name evidence="1" type="ORF">RRG08_024471</name>
</gene>
<dbReference type="EMBL" id="JAWDGP010005718">
    <property type="protein sequence ID" value="KAK3753197.1"/>
    <property type="molecule type" value="Genomic_DNA"/>
</dbReference>
<organism evidence="1 2">
    <name type="scientific">Elysia crispata</name>
    <name type="common">lettuce slug</name>
    <dbReference type="NCBI Taxonomy" id="231223"/>
    <lineage>
        <taxon>Eukaryota</taxon>
        <taxon>Metazoa</taxon>
        <taxon>Spiralia</taxon>
        <taxon>Lophotrochozoa</taxon>
        <taxon>Mollusca</taxon>
        <taxon>Gastropoda</taxon>
        <taxon>Heterobranchia</taxon>
        <taxon>Euthyneura</taxon>
        <taxon>Panpulmonata</taxon>
        <taxon>Sacoglossa</taxon>
        <taxon>Placobranchoidea</taxon>
        <taxon>Plakobranchidae</taxon>
        <taxon>Elysia</taxon>
    </lineage>
</organism>
<accession>A0AAE1D286</accession>
<reference evidence="1" key="1">
    <citation type="journal article" date="2023" name="G3 (Bethesda)">
        <title>A reference genome for the long-term kleptoplast-retaining sea slug Elysia crispata morphotype clarki.</title>
        <authorList>
            <person name="Eastman K.E."/>
            <person name="Pendleton A.L."/>
            <person name="Shaikh M.A."/>
            <person name="Suttiyut T."/>
            <person name="Ogas R."/>
            <person name="Tomko P."/>
            <person name="Gavelis G."/>
            <person name="Widhalm J.R."/>
            <person name="Wisecaver J.H."/>
        </authorList>
    </citation>
    <scope>NUCLEOTIDE SEQUENCE</scope>
    <source>
        <strain evidence="1">ECLA1</strain>
    </source>
</reference>